<proteinExistence type="predicted"/>
<dbReference type="EMBL" id="FNAX01000012">
    <property type="protein sequence ID" value="SDF94438.1"/>
    <property type="molecule type" value="Genomic_DNA"/>
</dbReference>
<feature type="compositionally biased region" description="Basic and acidic residues" evidence="1">
    <location>
        <begin position="1"/>
        <end position="12"/>
    </location>
</feature>
<organism evidence="2 3">
    <name type="scientific">Streptomyces griseoaurantiacus</name>
    <dbReference type="NCBI Taxonomy" id="68213"/>
    <lineage>
        <taxon>Bacteria</taxon>
        <taxon>Bacillati</taxon>
        <taxon>Actinomycetota</taxon>
        <taxon>Actinomycetes</taxon>
        <taxon>Kitasatosporales</taxon>
        <taxon>Streptomycetaceae</taxon>
        <taxon>Streptomyces</taxon>
        <taxon>Streptomyces aurantiacus group</taxon>
    </lineage>
</organism>
<gene>
    <name evidence="2" type="ORF">SAMN05216260_112154</name>
</gene>
<evidence type="ECO:0000256" key="1">
    <source>
        <dbReference type="SAM" id="MobiDB-lite"/>
    </source>
</evidence>
<evidence type="ECO:0000313" key="3">
    <source>
        <dbReference type="Proteomes" id="UP000198614"/>
    </source>
</evidence>
<reference evidence="2 3" key="1">
    <citation type="submission" date="2016-10" db="EMBL/GenBank/DDBJ databases">
        <authorList>
            <person name="de Groot N.N."/>
        </authorList>
    </citation>
    <scope>NUCLEOTIDE SEQUENCE [LARGE SCALE GENOMIC DNA]</scope>
    <source>
        <strain evidence="2 3">CGMCC 4.1859</strain>
    </source>
</reference>
<protein>
    <submittedName>
        <fullName evidence="2">Uncharacterized protein</fullName>
    </submittedName>
</protein>
<dbReference type="InterPro" id="IPR045592">
    <property type="entry name" value="DUF6461"/>
</dbReference>
<feature type="region of interest" description="Disordered" evidence="1">
    <location>
        <begin position="1"/>
        <end position="28"/>
    </location>
</feature>
<dbReference type="AlphaFoldDB" id="A0A1G7Q7K5"/>
<accession>A0A1G7Q7K5</accession>
<sequence>MITEPHTDRNGEDPPMPTPGFPPHTLDEGGPVWISDLAVADPNHALHVVRGLDPAEALRLLGAEPDAVRPLELPAARPDDWTCLPAAALGAEAAEDVLLAGRVGEWTFVYDAAGVTCGDEDIKALSADGRTAATSVVTINLDTSFDYAVDGETVLRTSVDDLDLAQDLPAMPEEVRAAFEAAGTFDAEHLDPGEPDYDLTMRVACALAGLVFTTEDLRRLPLLGASLG</sequence>
<dbReference type="Proteomes" id="UP000198614">
    <property type="component" value="Unassembled WGS sequence"/>
</dbReference>
<dbReference type="Pfam" id="PF20062">
    <property type="entry name" value="DUF6461"/>
    <property type="match status" value="1"/>
</dbReference>
<name>A0A1G7Q7K5_9ACTN</name>
<evidence type="ECO:0000313" key="2">
    <source>
        <dbReference type="EMBL" id="SDF94438.1"/>
    </source>
</evidence>